<proteinExistence type="predicted"/>
<dbReference type="AlphaFoldDB" id="A0A7G7X4Y7"/>
<gene>
    <name evidence="1" type="ORF">GGI48_17030</name>
</gene>
<reference evidence="2" key="1">
    <citation type="journal article" date="2020" name="Microbiol. Resour. Announc.">
        <title>Complete genome sequences of four natural Pseudomonas isolates that catabolize a wide range of aromatic compounds relevant to lignin valorization.</title>
        <authorList>
            <person name="Hatmaker E.A."/>
            <person name="Presley G."/>
            <person name="Cannon O."/>
            <person name="Guss A.M."/>
            <person name="Elkins J.G."/>
        </authorList>
    </citation>
    <scope>NUCLEOTIDE SEQUENCE [LARGE SCALE GENOMIC DNA]</scope>
    <source>
        <strain evidence="2">H1F5C</strain>
    </source>
</reference>
<evidence type="ECO:0000313" key="1">
    <source>
        <dbReference type="EMBL" id="QNH75032.1"/>
    </source>
</evidence>
<dbReference type="Proteomes" id="UP000515277">
    <property type="component" value="Chromosome"/>
</dbReference>
<accession>A0A7G7X4Y7</accession>
<organism evidence="1 2">
    <name type="scientific">Pseudomonas protegens</name>
    <dbReference type="NCBI Taxonomy" id="380021"/>
    <lineage>
        <taxon>Bacteria</taxon>
        <taxon>Pseudomonadati</taxon>
        <taxon>Pseudomonadota</taxon>
        <taxon>Gammaproteobacteria</taxon>
        <taxon>Pseudomonadales</taxon>
        <taxon>Pseudomonadaceae</taxon>
        <taxon>Pseudomonas</taxon>
    </lineage>
</organism>
<evidence type="ECO:0000313" key="2">
    <source>
        <dbReference type="Proteomes" id="UP000515277"/>
    </source>
</evidence>
<protein>
    <submittedName>
        <fullName evidence="1">Uncharacterized protein</fullName>
    </submittedName>
</protein>
<sequence>MPSTDDFRFNAHHLLIDLDATTNHLMMLVVSREVTGSGWDEALIRHKQAYEAWASILPGAQTDPMYVLDARPPGEHSATAK</sequence>
<dbReference type="RefSeq" id="WP_124527247.1">
    <property type="nucleotide sequence ID" value="NZ_CP060201.1"/>
</dbReference>
<name>A0A7G7X4Y7_9PSED</name>
<dbReference type="EMBL" id="CP060201">
    <property type="protein sequence ID" value="QNH75032.1"/>
    <property type="molecule type" value="Genomic_DNA"/>
</dbReference>